<evidence type="ECO:0000256" key="1">
    <source>
        <dbReference type="ARBA" id="ARBA00006738"/>
    </source>
</evidence>
<dbReference type="InterPro" id="IPR003509">
    <property type="entry name" value="UPF0102_YraN-like"/>
</dbReference>
<protein>
    <recommendedName>
        <fullName evidence="2">UPF0102 protein C5Y93_15665</fullName>
    </recommendedName>
</protein>
<dbReference type="GO" id="GO:0003676">
    <property type="term" value="F:nucleic acid binding"/>
    <property type="evidence" value="ECO:0007669"/>
    <property type="project" value="InterPro"/>
</dbReference>
<dbReference type="CDD" id="cd20736">
    <property type="entry name" value="PoNe_Nuclease"/>
    <property type="match status" value="1"/>
</dbReference>
<evidence type="ECO:0000256" key="2">
    <source>
        <dbReference type="HAMAP-Rule" id="MF_00048"/>
    </source>
</evidence>
<dbReference type="Pfam" id="PF02021">
    <property type="entry name" value="UPF0102"/>
    <property type="match status" value="1"/>
</dbReference>
<organism evidence="3 4">
    <name type="scientific">Blastopirellula marina</name>
    <dbReference type="NCBI Taxonomy" id="124"/>
    <lineage>
        <taxon>Bacteria</taxon>
        <taxon>Pseudomonadati</taxon>
        <taxon>Planctomycetota</taxon>
        <taxon>Planctomycetia</taxon>
        <taxon>Pirellulales</taxon>
        <taxon>Pirellulaceae</taxon>
        <taxon>Blastopirellula</taxon>
    </lineage>
</organism>
<dbReference type="EMBL" id="PUHZ01000016">
    <property type="protein sequence ID" value="PQO44971.1"/>
    <property type="molecule type" value="Genomic_DNA"/>
</dbReference>
<dbReference type="PANTHER" id="PTHR34039">
    <property type="entry name" value="UPF0102 PROTEIN YRAN"/>
    <property type="match status" value="1"/>
</dbReference>
<proteinExistence type="inferred from homology"/>
<gene>
    <name evidence="3" type="ORF">C5Y93_15665</name>
</gene>
<dbReference type="PANTHER" id="PTHR34039:SF1">
    <property type="entry name" value="UPF0102 PROTEIN YRAN"/>
    <property type="match status" value="1"/>
</dbReference>
<comment type="caution">
    <text evidence="3">The sequence shown here is derived from an EMBL/GenBank/DDBJ whole genome shotgun (WGS) entry which is preliminary data.</text>
</comment>
<dbReference type="SUPFAM" id="SSF52980">
    <property type="entry name" value="Restriction endonuclease-like"/>
    <property type="match status" value="1"/>
</dbReference>
<dbReference type="AlphaFoldDB" id="A0A2S8GKY4"/>
<comment type="similarity">
    <text evidence="1 2">Belongs to the UPF0102 family.</text>
</comment>
<dbReference type="OrthoDB" id="9802516at2"/>
<evidence type="ECO:0000313" key="3">
    <source>
        <dbReference type="EMBL" id="PQO44971.1"/>
    </source>
</evidence>
<sequence length="137" mass="15503">MLFRWIAQWRQPQSLGARGEAAAARYLRRLGYVIVARSDRSKLGEIDIVAVDGRTVVFVEVKTRTSGDTVHPSEAVDAQKQSKLTRLAISYLRRHHLLECKARFDVIAITWPDSGSAPTIEHFLNAFEPTGQYQMFS</sequence>
<reference evidence="3 4" key="1">
    <citation type="submission" date="2018-02" db="EMBL/GenBank/DDBJ databases">
        <title>Comparative genomes isolates from brazilian mangrove.</title>
        <authorList>
            <person name="Araujo J.E."/>
            <person name="Taketani R.G."/>
            <person name="Silva M.C.P."/>
            <person name="Loureco M.V."/>
            <person name="Andreote F.D."/>
        </authorList>
    </citation>
    <scope>NUCLEOTIDE SEQUENCE [LARGE SCALE GENOMIC DNA]</scope>
    <source>
        <strain evidence="3 4">Nap-Phe MGV</strain>
    </source>
</reference>
<dbReference type="Gene3D" id="3.40.1350.10">
    <property type="match status" value="1"/>
</dbReference>
<accession>A0A2S8GKY4</accession>
<dbReference type="NCBIfam" id="NF009154">
    <property type="entry name" value="PRK12497.3-3"/>
    <property type="match status" value="1"/>
</dbReference>
<dbReference type="NCBIfam" id="NF009150">
    <property type="entry name" value="PRK12497.1-3"/>
    <property type="match status" value="1"/>
</dbReference>
<dbReference type="NCBIfam" id="TIGR00252">
    <property type="entry name" value="YraN family protein"/>
    <property type="match status" value="1"/>
</dbReference>
<evidence type="ECO:0000313" key="4">
    <source>
        <dbReference type="Proteomes" id="UP000237819"/>
    </source>
</evidence>
<name>A0A2S8GKY4_9BACT</name>
<dbReference type="InterPro" id="IPR011856">
    <property type="entry name" value="tRNA_endonuc-like_dom_sf"/>
</dbReference>
<dbReference type="Proteomes" id="UP000237819">
    <property type="component" value="Unassembled WGS sequence"/>
</dbReference>
<dbReference type="RefSeq" id="WP_105336371.1">
    <property type="nucleotide sequence ID" value="NZ_PUHZ01000016.1"/>
</dbReference>
<dbReference type="InterPro" id="IPR011335">
    <property type="entry name" value="Restrct_endonuc-II-like"/>
</dbReference>
<dbReference type="HAMAP" id="MF_00048">
    <property type="entry name" value="UPF0102"/>
    <property type="match status" value="1"/>
</dbReference>